<sequence length="938" mass="101943">MTGGERTGPRVVIRLLGGVSVQVDDRPAELRGDRLRSLLALLALAAGSSVSKSSLVERIWGESPPADASHSLHTLISRLRRAIGADLISTAPTGYTLLVVPDQVDVLRFAGLQRVAAQMGDRETELTLLTEALELWTGRPFEGLAPSWFESVALPPLVEQYLLAVERRLELRDDPDRRGTEDPSGRIGADLAELRELTTAYPLRESLWVRLLRLLARSGRTAEALELYESVRQRIAEELGVDPGAELRAVHAELLAGETPVPAPSVKPPVAPSQLPADVPGFCGRKQALAELDRMTAAHGPESVVTLVLHGPGGVGKTSLAVHWSHQAAAEFPDGTLFVDLGGYGPGEPVEPSVALGYLLHALGVPAGQIPAEVDGRSALFRSTLAGRRILLVLDNARSAEQVRPLLPGRGAVVLITSRSRLRGLVAREGARQLPVDQLSEADARTLLTDRIGPPVTTEAKLLDQLAHSCNHLPLALVIAAEQVAHRSGSALAELVEELDEYQLDAFETDEDVATDLRAVFSWSYRALEPEAARLFRILSLYPERRFGPPAVAALAGLDERTVTKLLRRLTDLHLVVESGPNRFQLHDLLRAYAGERFGELDDPREAERAWERLLDWAIQTVLAARQVLGEPRRLDYLDDPLPTTVPLRFEDQAAARAWFDLELRGLMAMVVGGAARGLYASAGRLGLQLWVHLSRLVSPDESISIQRIAVDCGRRVGNRKLEALAYNQLGTSYGARGDLDRAEPELRRALATFEAIDSEVGIALVRGNLGYLLQLRGQLDEAIEQQQLALQSTRRMGDDHASAAKLNNLAMTYIEAGRYADAKRTALECVDLSRDLTDKRSLCYVNDTLGQAYVGLGEVAAAADRYETSVRLNLEIGNIAPAAATLLRLGQARFDDGDDRAAAGAWQRALDLIDAHNLSTMSSLRDEIAGHLTTLTG</sequence>
<dbReference type="Pfam" id="PF13374">
    <property type="entry name" value="TPR_10"/>
    <property type="match status" value="1"/>
</dbReference>
<reference evidence="7 8" key="1">
    <citation type="submission" date="2019-06" db="EMBL/GenBank/DDBJ databases">
        <title>Sequencing the genomes of 1000 actinobacteria strains.</title>
        <authorList>
            <person name="Klenk H.-P."/>
        </authorList>
    </citation>
    <scope>NUCLEOTIDE SEQUENCE [LARGE SCALE GENOMIC DNA]</scope>
    <source>
        <strain evidence="7 8">DSM 24683</strain>
    </source>
</reference>
<proteinExistence type="inferred from homology"/>
<dbReference type="Pfam" id="PF13432">
    <property type="entry name" value="TPR_16"/>
    <property type="match status" value="1"/>
</dbReference>
<dbReference type="CDD" id="cd15831">
    <property type="entry name" value="BTAD"/>
    <property type="match status" value="1"/>
</dbReference>
<dbReference type="EMBL" id="VIVK01000002">
    <property type="protein sequence ID" value="TWD74718.1"/>
    <property type="molecule type" value="Genomic_DNA"/>
</dbReference>
<dbReference type="GO" id="GO:0003677">
    <property type="term" value="F:DNA binding"/>
    <property type="evidence" value="ECO:0007669"/>
    <property type="project" value="UniProtKB-UniRule"/>
</dbReference>
<keyword evidence="4" id="KW-0804">Transcription</keyword>
<dbReference type="InterPro" id="IPR036388">
    <property type="entry name" value="WH-like_DNA-bd_sf"/>
</dbReference>
<dbReference type="SUPFAM" id="SSF52540">
    <property type="entry name" value="P-loop containing nucleoside triphosphate hydrolases"/>
    <property type="match status" value="1"/>
</dbReference>
<dbReference type="SUPFAM" id="SSF46894">
    <property type="entry name" value="C-terminal effector domain of the bipartite response regulators"/>
    <property type="match status" value="1"/>
</dbReference>
<dbReference type="Pfam" id="PF03704">
    <property type="entry name" value="BTAD"/>
    <property type="match status" value="1"/>
</dbReference>
<dbReference type="PROSITE" id="PS51755">
    <property type="entry name" value="OMPR_PHOB"/>
    <property type="match status" value="1"/>
</dbReference>
<evidence type="ECO:0000256" key="3">
    <source>
        <dbReference type="ARBA" id="ARBA00023125"/>
    </source>
</evidence>
<evidence type="ECO:0000256" key="5">
    <source>
        <dbReference type="PROSITE-ProRule" id="PRU01091"/>
    </source>
</evidence>
<feature type="domain" description="OmpR/PhoB-type" evidence="6">
    <location>
        <begin position="2"/>
        <end position="99"/>
    </location>
</feature>
<dbReference type="InterPro" id="IPR027417">
    <property type="entry name" value="P-loop_NTPase"/>
</dbReference>
<dbReference type="OrthoDB" id="4326794at2"/>
<dbReference type="AlphaFoldDB" id="A0A561B7I9"/>
<dbReference type="Proteomes" id="UP000318380">
    <property type="component" value="Unassembled WGS sequence"/>
</dbReference>
<dbReference type="Pfam" id="PF00486">
    <property type="entry name" value="Trans_reg_C"/>
    <property type="match status" value="1"/>
</dbReference>
<dbReference type="InterPro" id="IPR051677">
    <property type="entry name" value="AfsR-DnrI-RedD_regulator"/>
</dbReference>
<protein>
    <submittedName>
        <fullName evidence="7">DNA-binding SARP family transcriptional activator</fullName>
    </submittedName>
</protein>
<dbReference type="GO" id="GO:0000160">
    <property type="term" value="P:phosphorelay signal transduction system"/>
    <property type="evidence" value="ECO:0007669"/>
    <property type="project" value="InterPro"/>
</dbReference>
<evidence type="ECO:0000259" key="6">
    <source>
        <dbReference type="PROSITE" id="PS51755"/>
    </source>
</evidence>
<organism evidence="7 8">
    <name type="scientific">Kribbella amoyensis</name>
    <dbReference type="NCBI Taxonomy" id="996641"/>
    <lineage>
        <taxon>Bacteria</taxon>
        <taxon>Bacillati</taxon>
        <taxon>Actinomycetota</taxon>
        <taxon>Actinomycetes</taxon>
        <taxon>Propionibacteriales</taxon>
        <taxon>Kribbellaceae</taxon>
        <taxon>Kribbella</taxon>
    </lineage>
</organism>
<dbReference type="Gene3D" id="3.40.50.300">
    <property type="entry name" value="P-loop containing nucleotide triphosphate hydrolases"/>
    <property type="match status" value="1"/>
</dbReference>
<dbReference type="SMART" id="SM00862">
    <property type="entry name" value="Trans_reg_C"/>
    <property type="match status" value="1"/>
</dbReference>
<evidence type="ECO:0000313" key="7">
    <source>
        <dbReference type="EMBL" id="TWD74718.1"/>
    </source>
</evidence>
<dbReference type="Gene3D" id="1.25.40.10">
    <property type="entry name" value="Tetratricopeptide repeat domain"/>
    <property type="match status" value="2"/>
</dbReference>
<dbReference type="GO" id="GO:0006355">
    <property type="term" value="P:regulation of DNA-templated transcription"/>
    <property type="evidence" value="ECO:0007669"/>
    <property type="project" value="InterPro"/>
</dbReference>
<evidence type="ECO:0000256" key="4">
    <source>
        <dbReference type="ARBA" id="ARBA00023163"/>
    </source>
</evidence>
<dbReference type="InterPro" id="IPR001867">
    <property type="entry name" value="OmpR/PhoB-type_DNA-bd"/>
</dbReference>
<dbReference type="InterPro" id="IPR005158">
    <property type="entry name" value="BTAD"/>
</dbReference>
<comment type="caution">
    <text evidence="7">The sequence shown here is derived from an EMBL/GenBank/DDBJ whole genome shotgun (WGS) entry which is preliminary data.</text>
</comment>
<evidence type="ECO:0000256" key="1">
    <source>
        <dbReference type="ARBA" id="ARBA00005820"/>
    </source>
</evidence>
<dbReference type="InterPro" id="IPR019734">
    <property type="entry name" value="TPR_rpt"/>
</dbReference>
<evidence type="ECO:0000256" key="2">
    <source>
        <dbReference type="ARBA" id="ARBA00023015"/>
    </source>
</evidence>
<dbReference type="SMART" id="SM00028">
    <property type="entry name" value="TPR"/>
    <property type="match status" value="5"/>
</dbReference>
<dbReference type="InterPro" id="IPR016032">
    <property type="entry name" value="Sig_transdc_resp-reg_C-effctor"/>
</dbReference>
<dbReference type="SUPFAM" id="SSF48452">
    <property type="entry name" value="TPR-like"/>
    <property type="match status" value="2"/>
</dbReference>
<dbReference type="InterPro" id="IPR011990">
    <property type="entry name" value="TPR-like_helical_dom_sf"/>
</dbReference>
<dbReference type="GO" id="GO:0043531">
    <property type="term" value="F:ADP binding"/>
    <property type="evidence" value="ECO:0007669"/>
    <property type="project" value="InterPro"/>
</dbReference>
<accession>A0A561B7I9</accession>
<keyword evidence="3 5" id="KW-0238">DNA-binding</keyword>
<feature type="DNA-binding region" description="OmpR/PhoB-type" evidence="5">
    <location>
        <begin position="2"/>
        <end position="99"/>
    </location>
</feature>
<dbReference type="Pfam" id="PF13424">
    <property type="entry name" value="TPR_12"/>
    <property type="match status" value="1"/>
</dbReference>
<name>A0A561B7I9_9ACTN</name>
<dbReference type="PANTHER" id="PTHR35807">
    <property type="entry name" value="TRANSCRIPTIONAL REGULATOR REDD-RELATED"/>
    <property type="match status" value="1"/>
</dbReference>
<comment type="similarity">
    <text evidence="1">Belongs to the AfsR/DnrI/RedD regulatory family.</text>
</comment>
<gene>
    <name evidence="7" type="ORF">FB561_6149</name>
</gene>
<keyword evidence="8" id="KW-1185">Reference proteome</keyword>
<evidence type="ECO:0000313" key="8">
    <source>
        <dbReference type="Proteomes" id="UP000318380"/>
    </source>
</evidence>
<keyword evidence="2" id="KW-0805">Transcription regulation</keyword>
<dbReference type="SMART" id="SM01043">
    <property type="entry name" value="BTAD"/>
    <property type="match status" value="1"/>
</dbReference>
<dbReference type="PRINTS" id="PR00364">
    <property type="entry name" value="DISEASERSIST"/>
</dbReference>
<dbReference type="PANTHER" id="PTHR35807:SF1">
    <property type="entry name" value="TRANSCRIPTIONAL REGULATOR REDD"/>
    <property type="match status" value="1"/>
</dbReference>
<dbReference type="Gene3D" id="1.10.10.10">
    <property type="entry name" value="Winged helix-like DNA-binding domain superfamily/Winged helix DNA-binding domain"/>
    <property type="match status" value="1"/>
</dbReference>